<dbReference type="InterPro" id="IPR003594">
    <property type="entry name" value="HATPase_dom"/>
</dbReference>
<evidence type="ECO:0000256" key="5">
    <source>
        <dbReference type="ARBA" id="ARBA00022777"/>
    </source>
</evidence>
<dbReference type="SMART" id="SM00387">
    <property type="entry name" value="HATPase_c"/>
    <property type="match status" value="1"/>
</dbReference>
<dbReference type="Proteomes" id="UP000000598">
    <property type="component" value="Chromosome E"/>
</dbReference>
<evidence type="ECO:0000259" key="9">
    <source>
        <dbReference type="PROSITE" id="PS50109"/>
    </source>
</evidence>
<dbReference type="GO" id="GO:0010906">
    <property type="term" value="P:regulation of glucose metabolic process"/>
    <property type="evidence" value="ECO:0007669"/>
    <property type="project" value="TreeGrafter"/>
</dbReference>
<comment type="subcellular location">
    <subcellularLocation>
        <location evidence="8">Mitochondrion matrix</location>
    </subcellularLocation>
</comment>
<dbReference type="GO" id="GO:0004740">
    <property type="term" value="F:pyruvate dehydrogenase (acetyl-transferring) kinase activity"/>
    <property type="evidence" value="ECO:0007669"/>
    <property type="project" value="TreeGrafter"/>
</dbReference>
<keyword evidence="3 8" id="KW-0808">Transferase</keyword>
<dbReference type="PaxDb" id="284590-Q6CPI9"/>
<dbReference type="PROSITE" id="PS50109">
    <property type="entry name" value="HIS_KIN"/>
    <property type="match status" value="1"/>
</dbReference>
<evidence type="ECO:0000256" key="2">
    <source>
        <dbReference type="ARBA" id="ARBA00022553"/>
    </source>
</evidence>
<dbReference type="PANTHER" id="PTHR11947:SF20">
    <property type="entry name" value="[3-METHYL-2-OXOBUTANOATE DEHYDROGENASE [LIPOAMIDE]] KINASE, MITOCHONDRIAL"/>
    <property type="match status" value="1"/>
</dbReference>
<dbReference type="STRING" id="284590.Q6CPI9"/>
<dbReference type="Gene3D" id="1.20.140.20">
    <property type="entry name" value="Alpha-ketoacid/pyruvate dehydrogenase kinase, N-terminal domain"/>
    <property type="match status" value="1"/>
</dbReference>
<dbReference type="PANTHER" id="PTHR11947">
    <property type="entry name" value="PYRUVATE DEHYDROGENASE KINASE"/>
    <property type="match status" value="1"/>
</dbReference>
<dbReference type="InterPro" id="IPR036890">
    <property type="entry name" value="HATPase_C_sf"/>
</dbReference>
<keyword evidence="2" id="KW-0597">Phosphoprotein</keyword>
<reference evidence="10 11" key="1">
    <citation type="journal article" date="2004" name="Nature">
        <title>Genome evolution in yeasts.</title>
        <authorList>
            <consortium name="Genolevures"/>
            <person name="Dujon B."/>
            <person name="Sherman D."/>
            <person name="Fischer G."/>
            <person name="Durrens P."/>
            <person name="Casaregola S."/>
            <person name="Lafontaine I."/>
            <person name="de Montigny J."/>
            <person name="Marck C."/>
            <person name="Neuveglise C."/>
            <person name="Talla E."/>
            <person name="Goffard N."/>
            <person name="Frangeul L."/>
            <person name="Aigle M."/>
            <person name="Anthouard V."/>
            <person name="Babour A."/>
            <person name="Barbe V."/>
            <person name="Barnay S."/>
            <person name="Blanchin S."/>
            <person name="Beckerich J.M."/>
            <person name="Beyne E."/>
            <person name="Bleykasten C."/>
            <person name="Boisrame A."/>
            <person name="Boyer J."/>
            <person name="Cattolico L."/>
            <person name="Confanioleri F."/>
            <person name="de Daruvar A."/>
            <person name="Despons L."/>
            <person name="Fabre E."/>
            <person name="Fairhead C."/>
            <person name="Ferry-Dumazet H."/>
            <person name="Groppi A."/>
            <person name="Hantraye F."/>
            <person name="Hennequin C."/>
            <person name="Jauniaux N."/>
            <person name="Joyet P."/>
            <person name="Kachouri R."/>
            <person name="Kerrest A."/>
            <person name="Koszul R."/>
            <person name="Lemaire M."/>
            <person name="Lesur I."/>
            <person name="Ma L."/>
            <person name="Muller H."/>
            <person name="Nicaud J.M."/>
            <person name="Nikolski M."/>
            <person name="Oztas S."/>
            <person name="Ozier-Kalogeropoulos O."/>
            <person name="Pellenz S."/>
            <person name="Potier S."/>
            <person name="Richard G.F."/>
            <person name="Straub M.L."/>
            <person name="Suleau A."/>
            <person name="Swennene D."/>
            <person name="Tekaia F."/>
            <person name="Wesolowski-Louvel M."/>
            <person name="Westhof E."/>
            <person name="Wirth B."/>
            <person name="Zeniou-Meyer M."/>
            <person name="Zivanovic I."/>
            <person name="Bolotin-Fukuhara M."/>
            <person name="Thierry A."/>
            <person name="Bouchier C."/>
            <person name="Caudron B."/>
            <person name="Scarpelli C."/>
            <person name="Gaillardin C."/>
            <person name="Weissenbach J."/>
            <person name="Wincker P."/>
            <person name="Souciet J.L."/>
        </authorList>
    </citation>
    <scope>NUCLEOTIDE SEQUENCE [LARGE SCALE GENOMIC DNA]</scope>
    <source>
        <strain evidence="11">ATCC 8585 / CBS 2359 / DSM 70799 / NBRC 1267 / NRRL Y-1140 / WM37</strain>
    </source>
</reference>
<dbReference type="EC" id="2.7.11.-" evidence="8"/>
<keyword evidence="7 8" id="KW-0496">Mitochondrion</keyword>
<dbReference type="SUPFAM" id="SSF69012">
    <property type="entry name" value="alpha-ketoacid dehydrogenase kinase, N-terminal domain"/>
    <property type="match status" value="1"/>
</dbReference>
<dbReference type="Gene3D" id="3.30.565.10">
    <property type="entry name" value="Histidine kinase-like ATPase, C-terminal domain"/>
    <property type="match status" value="1"/>
</dbReference>
<dbReference type="InParanoid" id="Q6CPI9"/>
<proteinExistence type="inferred from homology"/>
<dbReference type="FunCoup" id="Q6CPI9">
    <property type="interactions" value="366"/>
</dbReference>
<evidence type="ECO:0000256" key="8">
    <source>
        <dbReference type="RuleBase" id="RU366032"/>
    </source>
</evidence>
<evidence type="ECO:0000313" key="11">
    <source>
        <dbReference type="Proteomes" id="UP000000598"/>
    </source>
</evidence>
<comment type="similarity">
    <text evidence="1 8">Belongs to the PDK/BCKDK protein kinase family.</text>
</comment>
<evidence type="ECO:0000256" key="4">
    <source>
        <dbReference type="ARBA" id="ARBA00022741"/>
    </source>
</evidence>
<dbReference type="eggNOG" id="KOG0787">
    <property type="taxonomic scope" value="Eukaryota"/>
</dbReference>
<dbReference type="OMA" id="EHRDNIP"/>
<dbReference type="InterPro" id="IPR005467">
    <property type="entry name" value="His_kinase_dom"/>
</dbReference>
<dbReference type="KEGG" id="kla:KLLA0_E04533g"/>
<dbReference type="InterPro" id="IPR039028">
    <property type="entry name" value="BCKD/PDK"/>
</dbReference>
<keyword evidence="5 8" id="KW-0418">Kinase</keyword>
<dbReference type="SUPFAM" id="SSF55874">
    <property type="entry name" value="ATPase domain of HSP90 chaperone/DNA topoisomerase II/histidine kinase"/>
    <property type="match status" value="1"/>
</dbReference>
<gene>
    <name evidence="10" type="ORF">KLLA0_E04533g</name>
</gene>
<organism evidence="10 11">
    <name type="scientific">Kluyveromyces lactis (strain ATCC 8585 / CBS 2359 / DSM 70799 / NBRC 1267 / NRRL Y-1140 / WM37)</name>
    <name type="common">Yeast</name>
    <name type="synonym">Candida sphaerica</name>
    <dbReference type="NCBI Taxonomy" id="284590"/>
    <lineage>
        <taxon>Eukaryota</taxon>
        <taxon>Fungi</taxon>
        <taxon>Dikarya</taxon>
        <taxon>Ascomycota</taxon>
        <taxon>Saccharomycotina</taxon>
        <taxon>Saccharomycetes</taxon>
        <taxon>Saccharomycetales</taxon>
        <taxon>Saccharomycetaceae</taxon>
        <taxon>Kluyveromyces</taxon>
    </lineage>
</organism>
<dbReference type="GO" id="GO:0005759">
    <property type="term" value="C:mitochondrial matrix"/>
    <property type="evidence" value="ECO:0007669"/>
    <property type="project" value="UniProtKB-SubCell"/>
</dbReference>
<dbReference type="AlphaFoldDB" id="Q6CPI9"/>
<keyword evidence="4 8" id="KW-0547">Nucleotide-binding</keyword>
<evidence type="ECO:0000256" key="1">
    <source>
        <dbReference type="ARBA" id="ARBA00006155"/>
    </source>
</evidence>
<keyword evidence="11" id="KW-1185">Reference proteome</keyword>
<feature type="domain" description="Histidine kinase" evidence="9">
    <location>
        <begin position="290"/>
        <end position="415"/>
    </location>
</feature>
<evidence type="ECO:0000313" key="10">
    <source>
        <dbReference type="EMBL" id="CAG99237.1"/>
    </source>
</evidence>
<sequence length="421" mass="49212">MTVCGILRKQASITARNRCRFFSVHRSPLFNTHIKNDEKTVSSHNRLHRRNNHRKRSKEMTELNFQELYHIRSNIQHLIQDYSSYEIPKIDWAFLLQYRGPLQDNEKYFLTIKTLNLLLTLTCHRLASLQELPYIALVNPNIEQSNRLYLKTLESLLSIEYPYDLYDTDKIQNLTEEFLNDHQDTLLTLSNGLQEVSRFYDPENIFKFLNKHLHDRILMKLLTTNYLKLLEQTSSDEVIGVIHKDLHISDLVTRTNEFVNDLTFIKYDKTVPVKIMEGSDVKFSYIPTDLEYVLQELLKNSSRAHIENNVDKDVEVTIVKNDDQLEIRIRDFGGGIDPQVEDRVFDYSFSTTVKEEKDSGMSDYVLPGQEVQNVAGMGFGLPMCKAYLELFNGTLDIQSLWGWGTDVYIRLHGPSDRLFDK</sequence>
<dbReference type="Pfam" id="PF10436">
    <property type="entry name" value="BCDHK_Adom3"/>
    <property type="match status" value="1"/>
</dbReference>
<evidence type="ECO:0000256" key="7">
    <source>
        <dbReference type="ARBA" id="ARBA00023128"/>
    </source>
</evidence>
<keyword evidence="6 8" id="KW-0067">ATP-binding</keyword>
<protein>
    <recommendedName>
        <fullName evidence="8">Protein-serine/threonine kinase</fullName>
        <ecNumber evidence="8">2.7.11.-</ecNumber>
    </recommendedName>
</protein>
<evidence type="ECO:0000256" key="6">
    <source>
        <dbReference type="ARBA" id="ARBA00022840"/>
    </source>
</evidence>
<evidence type="ECO:0000256" key="3">
    <source>
        <dbReference type="ARBA" id="ARBA00022679"/>
    </source>
</evidence>
<dbReference type="EMBL" id="CR382125">
    <property type="protein sequence ID" value="CAG99237.1"/>
    <property type="molecule type" value="Genomic_DNA"/>
</dbReference>
<dbReference type="InterPro" id="IPR018955">
    <property type="entry name" value="BCDHK/PDK_N"/>
</dbReference>
<name>Q6CPI9_KLULA</name>
<dbReference type="GO" id="GO:0005524">
    <property type="term" value="F:ATP binding"/>
    <property type="evidence" value="ECO:0007669"/>
    <property type="project" value="UniProtKB-UniRule"/>
</dbReference>
<dbReference type="Pfam" id="PF02518">
    <property type="entry name" value="HATPase_c"/>
    <property type="match status" value="1"/>
</dbReference>
<accession>Q6CPI9</accession>
<dbReference type="InterPro" id="IPR036784">
    <property type="entry name" value="AK/P_DHK_N_sf"/>
</dbReference>
<dbReference type="HOGENOM" id="CLU_023861_4_1_1"/>